<dbReference type="EMBL" id="JAEHOD010000039">
    <property type="protein sequence ID" value="KAG2439891.1"/>
    <property type="molecule type" value="Genomic_DNA"/>
</dbReference>
<dbReference type="AlphaFoldDB" id="A0A835T9E8"/>
<reference evidence="3" key="1">
    <citation type="journal article" date="2020" name="bioRxiv">
        <title>Comparative genomics of Chlamydomonas.</title>
        <authorList>
            <person name="Craig R.J."/>
            <person name="Hasan A.R."/>
            <person name="Ness R.W."/>
            <person name="Keightley P.D."/>
        </authorList>
    </citation>
    <scope>NUCLEOTIDE SEQUENCE</scope>
    <source>
        <strain evidence="3">CCAP 11/173</strain>
    </source>
</reference>
<protein>
    <submittedName>
        <fullName evidence="3">Uncharacterized protein</fullName>
    </submittedName>
</protein>
<proteinExistence type="predicted"/>
<keyword evidence="4" id="KW-1185">Reference proteome</keyword>
<feature type="region of interest" description="Disordered" evidence="1">
    <location>
        <begin position="102"/>
        <end position="130"/>
    </location>
</feature>
<evidence type="ECO:0000256" key="2">
    <source>
        <dbReference type="SAM" id="SignalP"/>
    </source>
</evidence>
<feature type="chain" id="PRO_5032769654" evidence="2">
    <location>
        <begin position="27"/>
        <end position="268"/>
    </location>
</feature>
<comment type="caution">
    <text evidence="3">The sequence shown here is derived from an EMBL/GenBank/DDBJ whole genome shotgun (WGS) entry which is preliminary data.</text>
</comment>
<feature type="signal peptide" evidence="2">
    <location>
        <begin position="1"/>
        <end position="26"/>
    </location>
</feature>
<name>A0A835T9E8_9CHLO</name>
<evidence type="ECO:0000313" key="4">
    <source>
        <dbReference type="Proteomes" id="UP000613740"/>
    </source>
</evidence>
<evidence type="ECO:0000313" key="3">
    <source>
        <dbReference type="EMBL" id="KAG2439891.1"/>
    </source>
</evidence>
<dbReference type="OrthoDB" id="544879at2759"/>
<feature type="compositionally biased region" description="Gly residues" evidence="1">
    <location>
        <begin position="117"/>
        <end position="130"/>
    </location>
</feature>
<sequence length="268" mass="26707">MTGRSAGVRLLGRSSLLLRFVPTAACVPEPAAPLQQLQPPCGRLWSPLPLGSWAPTGTRGLAAAAAAAGTAAGGGPPDERLHRASRLIDGVVNRVVDRLSRGDFEPRLGPNTSSSGHAGGAGEAGGGGGAMDTGRGAVTYDYEAVPRSIDIDAFRRALSSALTEHAGAVGAPPTNSSGGAGAGVTAAATAAARGQVGAAAGGSTAGAAAAHELATRLVEAGPQERQMLADRVAHTVTSEEMGRMLAEEPLPVVRSRLADMLGRGGFGR</sequence>
<keyword evidence="2" id="KW-0732">Signal</keyword>
<evidence type="ECO:0000256" key="1">
    <source>
        <dbReference type="SAM" id="MobiDB-lite"/>
    </source>
</evidence>
<gene>
    <name evidence="3" type="ORF">HYH02_010521</name>
</gene>
<accession>A0A835T9E8</accession>
<organism evidence="3 4">
    <name type="scientific">Chlamydomonas schloesseri</name>
    <dbReference type="NCBI Taxonomy" id="2026947"/>
    <lineage>
        <taxon>Eukaryota</taxon>
        <taxon>Viridiplantae</taxon>
        <taxon>Chlorophyta</taxon>
        <taxon>core chlorophytes</taxon>
        <taxon>Chlorophyceae</taxon>
        <taxon>CS clade</taxon>
        <taxon>Chlamydomonadales</taxon>
        <taxon>Chlamydomonadaceae</taxon>
        <taxon>Chlamydomonas</taxon>
    </lineage>
</organism>
<dbReference type="Proteomes" id="UP000613740">
    <property type="component" value="Unassembled WGS sequence"/>
</dbReference>